<dbReference type="PANTHER" id="PTHR45784:SF3">
    <property type="entry name" value="C-TYPE LECTIN DOMAIN FAMILY 4 MEMBER K-LIKE-RELATED"/>
    <property type="match status" value="1"/>
</dbReference>
<dbReference type="SMART" id="SM00034">
    <property type="entry name" value="CLECT"/>
    <property type="match status" value="2"/>
</dbReference>
<organism evidence="2 3">
    <name type="scientific">Salarias fasciatus</name>
    <name type="common">Jewelled blenny</name>
    <name type="synonym">Blennius fasciatus</name>
    <dbReference type="NCBI Taxonomy" id="181472"/>
    <lineage>
        <taxon>Eukaryota</taxon>
        <taxon>Metazoa</taxon>
        <taxon>Chordata</taxon>
        <taxon>Craniata</taxon>
        <taxon>Vertebrata</taxon>
        <taxon>Euteleostomi</taxon>
        <taxon>Actinopterygii</taxon>
        <taxon>Neopterygii</taxon>
        <taxon>Teleostei</taxon>
        <taxon>Neoteleostei</taxon>
        <taxon>Acanthomorphata</taxon>
        <taxon>Ovalentaria</taxon>
        <taxon>Blenniimorphae</taxon>
        <taxon>Blenniiformes</taxon>
        <taxon>Blennioidei</taxon>
        <taxon>Blenniidae</taxon>
        <taxon>Salariinae</taxon>
        <taxon>Salarias</taxon>
    </lineage>
</organism>
<dbReference type="Ensembl" id="ENSSFAT00005001333.1">
    <property type="protein sequence ID" value="ENSSFAP00005001256.1"/>
    <property type="gene ID" value="ENSSFAG00005000920.1"/>
</dbReference>
<dbReference type="OMA" id="YCIKEYL"/>
<dbReference type="Pfam" id="PF00059">
    <property type="entry name" value="Lectin_C"/>
    <property type="match status" value="2"/>
</dbReference>
<evidence type="ECO:0000313" key="3">
    <source>
        <dbReference type="Proteomes" id="UP000472267"/>
    </source>
</evidence>
<dbReference type="PROSITE" id="PS50041">
    <property type="entry name" value="C_TYPE_LECTIN_2"/>
    <property type="match status" value="2"/>
</dbReference>
<dbReference type="AlphaFoldDB" id="A0A672F3P0"/>
<accession>A0A672F3P0</accession>
<dbReference type="PANTHER" id="PTHR45784">
    <property type="entry name" value="C-TYPE LECTIN DOMAIN FAMILY 20 MEMBER A-RELATED"/>
    <property type="match status" value="1"/>
</dbReference>
<proteinExistence type="predicted"/>
<dbReference type="Proteomes" id="UP000472267">
    <property type="component" value="Chromosome 11"/>
</dbReference>
<dbReference type="InterPro" id="IPR001304">
    <property type="entry name" value="C-type_lectin-like"/>
</dbReference>
<dbReference type="Gene3D" id="3.10.100.10">
    <property type="entry name" value="Mannose-Binding Protein A, subunit A"/>
    <property type="match status" value="2"/>
</dbReference>
<reference evidence="2" key="1">
    <citation type="submission" date="2019-06" db="EMBL/GenBank/DDBJ databases">
        <authorList>
            <consortium name="Wellcome Sanger Institute Data Sharing"/>
        </authorList>
    </citation>
    <scope>NUCLEOTIDE SEQUENCE [LARGE SCALE GENOMIC DNA]</scope>
</reference>
<feature type="domain" description="C-type lectin" evidence="1">
    <location>
        <begin position="1"/>
        <end position="99"/>
    </location>
</feature>
<evidence type="ECO:0000259" key="1">
    <source>
        <dbReference type="PROSITE" id="PS50041"/>
    </source>
</evidence>
<protein>
    <recommendedName>
        <fullName evidence="1">C-type lectin domain-containing protein</fullName>
    </recommendedName>
</protein>
<name>A0A672F3P0_SALFA</name>
<dbReference type="InterPro" id="IPR016187">
    <property type="entry name" value="CTDL_fold"/>
</dbReference>
<gene>
    <name evidence="2" type="primary">LOC115396815</name>
</gene>
<reference evidence="2" key="2">
    <citation type="submission" date="2025-08" db="UniProtKB">
        <authorList>
            <consortium name="Ensembl"/>
        </authorList>
    </citation>
    <scope>IDENTIFICATION</scope>
</reference>
<dbReference type="InterPro" id="IPR016186">
    <property type="entry name" value="C-type_lectin-like/link_sf"/>
</dbReference>
<dbReference type="InParanoid" id="A0A672F3P0"/>
<evidence type="ECO:0000313" key="2">
    <source>
        <dbReference type="Ensembl" id="ENSSFAP00005001256.1"/>
    </source>
</evidence>
<keyword evidence="3" id="KW-1185">Reference proteome</keyword>
<reference evidence="2" key="3">
    <citation type="submission" date="2025-09" db="UniProtKB">
        <authorList>
            <consortium name="Ensembl"/>
        </authorList>
    </citation>
    <scope>IDENTIFICATION</scope>
</reference>
<sequence length="284" mass="32059">MAWEKANDYCFQNSWDLVQIRDEETATALKILSEGLTGSAWIGLYENYSSWNWVDGTELGYINWASGHVMKGTELCASVKDDGTWISSVCTETKTSICFDGRSFRAIQTESSWIDAVMGCDQKRFILAKIESELANYLAGNQVTGNQSWIGLSRPALWHWSENEEALGNYQTWNVGEPVSPETSPPPEEKGCAVVSLTNGSWSRQPCINKHPFFCSTEKIVEMQKTLVRITIQSNANMADPVLRANLKRQLHSEVSQHTSDKIKMSWFKRPEKVQEKTAVKDEC</sequence>
<feature type="domain" description="C-type lectin" evidence="1">
    <location>
        <begin position="99"/>
        <end position="216"/>
    </location>
</feature>
<dbReference type="SUPFAM" id="SSF56436">
    <property type="entry name" value="C-type lectin-like"/>
    <property type="match status" value="2"/>
</dbReference>